<sequence>MRLTSTALLRFAVCSMIILSVHGTIYFLPTHSYPEQSQQTNTPDKKQQLEQLEMVAKHEGRELELQKLRSSPRSWQKAAKTAGKLGKNSLRIIYITISKT</sequence>
<organism evidence="2 3">
    <name type="scientific">Trichuris muris</name>
    <name type="common">Mouse whipworm</name>
    <dbReference type="NCBI Taxonomy" id="70415"/>
    <lineage>
        <taxon>Eukaryota</taxon>
        <taxon>Metazoa</taxon>
        <taxon>Ecdysozoa</taxon>
        <taxon>Nematoda</taxon>
        <taxon>Enoplea</taxon>
        <taxon>Dorylaimia</taxon>
        <taxon>Trichinellida</taxon>
        <taxon>Trichuridae</taxon>
        <taxon>Trichuris</taxon>
    </lineage>
</organism>
<feature type="transmembrane region" description="Helical" evidence="1">
    <location>
        <begin position="7"/>
        <end position="28"/>
    </location>
</feature>
<evidence type="ECO:0000313" key="3">
    <source>
        <dbReference type="WBParaSite" id="TMUE_1000005217.1"/>
    </source>
</evidence>
<dbReference type="WBParaSite" id="TMUE_1000005217.1">
    <property type="protein sequence ID" value="TMUE_1000005217.1"/>
    <property type="gene ID" value="WBGene00285185"/>
</dbReference>
<keyword evidence="1" id="KW-0472">Membrane</keyword>
<keyword evidence="1" id="KW-0812">Transmembrane</keyword>
<accession>A0A5S6QE71</accession>
<keyword evidence="1" id="KW-1133">Transmembrane helix</keyword>
<evidence type="ECO:0000256" key="1">
    <source>
        <dbReference type="SAM" id="Phobius"/>
    </source>
</evidence>
<dbReference type="Proteomes" id="UP000046395">
    <property type="component" value="Unassembled WGS sequence"/>
</dbReference>
<reference evidence="3" key="1">
    <citation type="submission" date="2019-12" db="UniProtKB">
        <authorList>
            <consortium name="WormBaseParasite"/>
        </authorList>
    </citation>
    <scope>IDENTIFICATION</scope>
</reference>
<name>A0A5S6QE71_TRIMR</name>
<protein>
    <submittedName>
        <fullName evidence="3">Uncharacterized protein</fullName>
    </submittedName>
</protein>
<dbReference type="AlphaFoldDB" id="A0A5S6QE71"/>
<keyword evidence="2" id="KW-1185">Reference proteome</keyword>
<evidence type="ECO:0000313" key="2">
    <source>
        <dbReference type="Proteomes" id="UP000046395"/>
    </source>
</evidence>
<proteinExistence type="predicted"/>